<evidence type="ECO:0000313" key="3">
    <source>
        <dbReference type="Proteomes" id="UP000193427"/>
    </source>
</evidence>
<sequence length="440" mass="47680">MVFRRPGLDAPPVPAWGVPLLFALLILLVLGGGWLMSPGPVEFHRWAVGTGWLGTLWMAIACLVAVRTRPDRDGATVFGWLLVQWIVICAFSVTGFALLIHGYLREGVRPDWFAWGVAGVAQVWIVAAAGVLLVPMASGRGARAMVLVLVLAAGGSYMLFPTGNAWRPVMDDAAGAEAWPEPMAPDQAALEAQSRSLIDALDGVAPQRPGVTELFAITFAPYASEDVFSREVKMVGGMLDDRFDTAGRRMNLQNHASTLGTVPWATPLNLQRAIDRMAARMDRDEDILFLHLTSHGARDGRLAAGFEPLSVAEVTPADLRRWLDDAGVRYAVISISACFSGSWIPALEAPGTLVLTAADATHTSYGCGRKSELTFFGRAMYDEQLRKTRSFEAAFAAALPVIDRREKEAGKSDGPSNPQMRMGVEIRPRLEALVTRLEAN</sequence>
<dbReference type="InterPro" id="IPR001096">
    <property type="entry name" value="Peptidase_C13"/>
</dbReference>
<name>A0A1W6L6I2_9BURK</name>
<reference evidence="2 3" key="1">
    <citation type="submission" date="2016-04" db="EMBL/GenBank/DDBJ databases">
        <title>Complete genome sequence of natural rubber-degrading, novel Gram-negative bacterium, Rhizobacter gummiphilus strain NS21.</title>
        <authorList>
            <person name="Tabata M."/>
            <person name="Kasai D."/>
            <person name="Fukuda M."/>
        </authorList>
    </citation>
    <scope>NUCLEOTIDE SEQUENCE [LARGE SCALE GENOMIC DNA]</scope>
    <source>
        <strain evidence="2 3">NS21</strain>
    </source>
</reference>
<keyword evidence="1" id="KW-0472">Membrane</keyword>
<proteinExistence type="predicted"/>
<feature type="transmembrane region" description="Helical" evidence="1">
    <location>
        <begin position="12"/>
        <end position="34"/>
    </location>
</feature>
<evidence type="ECO:0000313" key="2">
    <source>
        <dbReference type="EMBL" id="ARN19832.1"/>
    </source>
</evidence>
<protein>
    <recommendedName>
        <fullName evidence="4">Peptidase C13 family protein</fullName>
    </recommendedName>
</protein>
<keyword evidence="1" id="KW-1133">Transmembrane helix</keyword>
<accession>A0A1W6L6I2</accession>
<dbReference type="Pfam" id="PF01650">
    <property type="entry name" value="Peptidase_C13"/>
    <property type="match status" value="1"/>
</dbReference>
<keyword evidence="1" id="KW-0812">Transmembrane</keyword>
<feature type="transmembrane region" description="Helical" evidence="1">
    <location>
        <begin position="78"/>
        <end position="100"/>
    </location>
</feature>
<dbReference type="Proteomes" id="UP000193427">
    <property type="component" value="Chromosome"/>
</dbReference>
<dbReference type="STRING" id="946333.A4W93_07845"/>
<feature type="transmembrane region" description="Helical" evidence="1">
    <location>
        <begin position="46"/>
        <end position="66"/>
    </location>
</feature>
<keyword evidence="3" id="KW-1185">Reference proteome</keyword>
<dbReference type="AlphaFoldDB" id="A0A1W6L6I2"/>
<dbReference type="GO" id="GO:0006508">
    <property type="term" value="P:proteolysis"/>
    <property type="evidence" value="ECO:0007669"/>
    <property type="project" value="InterPro"/>
</dbReference>
<dbReference type="GO" id="GO:0008233">
    <property type="term" value="F:peptidase activity"/>
    <property type="evidence" value="ECO:0007669"/>
    <property type="project" value="InterPro"/>
</dbReference>
<dbReference type="KEGG" id="rgu:A4W93_07845"/>
<feature type="transmembrane region" description="Helical" evidence="1">
    <location>
        <begin position="141"/>
        <end position="160"/>
    </location>
</feature>
<dbReference type="Gene3D" id="3.40.50.1460">
    <property type="match status" value="1"/>
</dbReference>
<feature type="transmembrane region" description="Helical" evidence="1">
    <location>
        <begin position="112"/>
        <end position="134"/>
    </location>
</feature>
<evidence type="ECO:0000256" key="1">
    <source>
        <dbReference type="SAM" id="Phobius"/>
    </source>
</evidence>
<gene>
    <name evidence="2" type="ORF">A4W93_07845</name>
</gene>
<dbReference type="EMBL" id="CP015118">
    <property type="protein sequence ID" value="ARN19832.1"/>
    <property type="molecule type" value="Genomic_DNA"/>
</dbReference>
<organism evidence="2 3">
    <name type="scientific">Piscinibacter gummiphilus</name>
    <dbReference type="NCBI Taxonomy" id="946333"/>
    <lineage>
        <taxon>Bacteria</taxon>
        <taxon>Pseudomonadati</taxon>
        <taxon>Pseudomonadota</taxon>
        <taxon>Betaproteobacteria</taxon>
        <taxon>Burkholderiales</taxon>
        <taxon>Sphaerotilaceae</taxon>
        <taxon>Piscinibacter</taxon>
    </lineage>
</organism>
<evidence type="ECO:0008006" key="4">
    <source>
        <dbReference type="Google" id="ProtNLM"/>
    </source>
</evidence>